<evidence type="ECO:0000313" key="2">
    <source>
        <dbReference type="EMBL" id="MBF1128501.1"/>
    </source>
</evidence>
<dbReference type="Pfam" id="PF22516">
    <property type="entry name" value="PreP_C"/>
    <property type="match status" value="1"/>
</dbReference>
<dbReference type="InterPro" id="IPR055130">
    <property type="entry name" value="PreP_C"/>
</dbReference>
<reference evidence="2" key="1">
    <citation type="submission" date="2020-04" db="EMBL/GenBank/DDBJ databases">
        <title>Deep metagenomics examines the oral microbiome during advanced dental caries in children, revealing novel taxa and co-occurrences with host molecules.</title>
        <authorList>
            <person name="Baker J.L."/>
            <person name="Morton J.T."/>
            <person name="Dinis M."/>
            <person name="Alvarez R."/>
            <person name="Tran N.C."/>
            <person name="Knight R."/>
            <person name="Edlund A."/>
        </authorList>
    </citation>
    <scope>NUCLEOTIDE SEQUENCE</scope>
    <source>
        <strain evidence="2">JCVI_32_bin.14</strain>
    </source>
</reference>
<dbReference type="SUPFAM" id="SSF63411">
    <property type="entry name" value="LuxS/MPP-like metallohydrolase"/>
    <property type="match status" value="4"/>
</dbReference>
<dbReference type="Pfam" id="PF05193">
    <property type="entry name" value="Peptidase_M16_C"/>
    <property type="match status" value="1"/>
</dbReference>
<comment type="caution">
    <text evidence="2">The sequence shown here is derived from an EMBL/GenBank/DDBJ whole genome shotgun (WGS) entry which is preliminary data.</text>
</comment>
<dbReference type="PANTHER" id="PTHR43016">
    <property type="entry name" value="PRESEQUENCE PROTEASE"/>
    <property type="match status" value="1"/>
</dbReference>
<dbReference type="GO" id="GO:0016485">
    <property type="term" value="P:protein processing"/>
    <property type="evidence" value="ECO:0007669"/>
    <property type="project" value="TreeGrafter"/>
</dbReference>
<proteinExistence type="predicted"/>
<dbReference type="Proteomes" id="UP000757890">
    <property type="component" value="Unassembled WGS sequence"/>
</dbReference>
<dbReference type="InterPro" id="IPR013578">
    <property type="entry name" value="Peptidase_M16C_assoc"/>
</dbReference>
<dbReference type="InterPro" id="IPR007863">
    <property type="entry name" value="Peptidase_M16_C"/>
</dbReference>
<dbReference type="GO" id="GO:0004222">
    <property type="term" value="F:metalloendopeptidase activity"/>
    <property type="evidence" value="ECO:0007669"/>
    <property type="project" value="TreeGrafter"/>
</dbReference>
<dbReference type="EMBL" id="JABZMK010000001">
    <property type="protein sequence ID" value="MBF1128501.1"/>
    <property type="molecule type" value="Genomic_DNA"/>
</dbReference>
<dbReference type="GO" id="GO:0046872">
    <property type="term" value="F:metal ion binding"/>
    <property type="evidence" value="ECO:0007669"/>
    <property type="project" value="InterPro"/>
</dbReference>
<dbReference type="SMART" id="SM01264">
    <property type="entry name" value="M16C_associated"/>
    <property type="match status" value="1"/>
</dbReference>
<dbReference type="Pfam" id="PF08367">
    <property type="entry name" value="M16C_assoc"/>
    <property type="match status" value="1"/>
</dbReference>
<dbReference type="Gene3D" id="3.30.830.10">
    <property type="entry name" value="Metalloenzyme, LuxS/M16 peptidase-like"/>
    <property type="match status" value="4"/>
</dbReference>
<accession>A0A930B5M3</accession>
<feature type="domain" description="Peptidase M16C associated" evidence="1">
    <location>
        <begin position="464"/>
        <end position="713"/>
    </location>
</feature>
<dbReference type="PANTHER" id="PTHR43016:SF13">
    <property type="entry name" value="PRESEQUENCE PROTEASE, MITOCHONDRIAL"/>
    <property type="match status" value="1"/>
</dbReference>
<sequence>MKWNNGDVVHGFNIMKVDHVEEVNSDVYMMEHIKSGAKLMYLDSADDNKVFYICFRTTPDNSKGTPHIMEHSTLCGSRKFPLKEPFVELAKGSLNTFLNAMTWPDKTMYPVASRNSTDFHNLMDVYLDAVFYPDCLQNPQILMQEGWHYELDKKDGELTYNGVVYNEMKGALSSPDALLNNAAMEKLFPDTTYNVESGGDPDVIPTLSFREFTDFHRRFYHPSNSYIYLYGDMDIENTLKYIDEEYLSAFDRRCVYSEVGTQKAFAKRVITEKNYNIADGENIANKAIHALYAAMTDCMTTKESLAIRILNYVLIDMDGAPLKKALLDEGVGSDVSGAYEDSYKQPIWSIVVTGSEPERQGEFSQIVDHTLRKLALTGLDKKMLTAALNRTEFILRENDYQGRPKGLFYGIRAMDMWLYDRDPIEALRYYDDINGLRKAIETDYFEGLLLKYLIKNSHQVLITMKAKKGIDEKKRIEVAEQLDAYKKSLSENQITDIIEKTRVLKERQASVDSEEALTAIPLLRREDLNREIENDEIENGRIEEIRHFHYDINSNGIVYLNLYFNLEGLSKKDIFYANILTRLLLSMNTVNYEYSELVRQSNAYTGGINFQVGSISNIDSDQKCTPYLIVKGKALVSNADKMVRLLKEVILHTDYTDKIRLREILMEEKANWDMTAFARGHTLCISRLLSYFSEAGRYSETTGLSYYYFLSDVVARFDAISDEMISCLQWLAKQIFTRHNLFIHTIGSEEEKTAVNKFLPEMVSEMPDELGPANRETTCSNVVINEAFQTAGKVQYVAKGGNFKRHGFAYTGALRVMETILRYEYLWKKVRVLGGAYGAFTQFMRNGNAILCSYRDPNLAETLKVYEELPDYLSALVLSEREMTKYVIGTMAAEEIQLTPFMKGERALAYYLTGNTRESRMKIRDEIVNCTIDNIRSLAPLVKSVMDDPYICVMGNEEKIRQNKALFTSILSMPK</sequence>
<dbReference type="FunFam" id="3.30.830.10:FF:000034">
    <property type="entry name" value="presequence protease 1, chloroplastic/mitochondrial"/>
    <property type="match status" value="1"/>
</dbReference>
<gene>
    <name evidence="2" type="ORF">HXL70_00385</name>
</gene>
<dbReference type="AlphaFoldDB" id="A0A930B5M3"/>
<protein>
    <submittedName>
        <fullName evidence="2">Insulinase family protein</fullName>
    </submittedName>
</protein>
<dbReference type="InterPro" id="IPR011249">
    <property type="entry name" value="Metalloenz_LuxS/M16"/>
</dbReference>
<organism evidence="2 3">
    <name type="scientific">Dialister invisus</name>
    <dbReference type="NCBI Taxonomy" id="218538"/>
    <lineage>
        <taxon>Bacteria</taxon>
        <taxon>Bacillati</taxon>
        <taxon>Bacillota</taxon>
        <taxon>Negativicutes</taxon>
        <taxon>Veillonellales</taxon>
        <taxon>Veillonellaceae</taxon>
        <taxon>Dialister</taxon>
    </lineage>
</organism>
<evidence type="ECO:0000259" key="1">
    <source>
        <dbReference type="SMART" id="SM01264"/>
    </source>
</evidence>
<evidence type="ECO:0000313" key="3">
    <source>
        <dbReference type="Proteomes" id="UP000757890"/>
    </source>
</evidence>
<name>A0A930B5M3_9FIRM</name>